<feature type="signal peptide" evidence="2">
    <location>
        <begin position="1"/>
        <end position="20"/>
    </location>
</feature>
<evidence type="ECO:0000313" key="5">
    <source>
        <dbReference type="Proteomes" id="UP000054350"/>
    </source>
</evidence>
<evidence type="ECO:0000256" key="2">
    <source>
        <dbReference type="SAM" id="SignalP"/>
    </source>
</evidence>
<organism evidence="4 5">
    <name type="scientific">Allomyces macrogynus (strain ATCC 38327)</name>
    <name type="common">Allomyces javanicus var. macrogynus</name>
    <dbReference type="NCBI Taxonomy" id="578462"/>
    <lineage>
        <taxon>Eukaryota</taxon>
        <taxon>Fungi</taxon>
        <taxon>Fungi incertae sedis</taxon>
        <taxon>Blastocladiomycota</taxon>
        <taxon>Blastocladiomycetes</taxon>
        <taxon>Blastocladiales</taxon>
        <taxon>Blastocladiaceae</taxon>
        <taxon>Allomyces</taxon>
    </lineage>
</organism>
<evidence type="ECO:0000259" key="3">
    <source>
        <dbReference type="Pfam" id="PF02014"/>
    </source>
</evidence>
<feature type="domain" description="Reelin" evidence="3">
    <location>
        <begin position="45"/>
        <end position="158"/>
    </location>
</feature>
<gene>
    <name evidence="4" type="ORF">AMAG_07786</name>
</gene>
<evidence type="ECO:0000313" key="4">
    <source>
        <dbReference type="EMBL" id="KNE62583.1"/>
    </source>
</evidence>
<sequence length="347" mass="35150">MHSKALFVTILALVASLANALPNGAPACAINVQKITTGMGEPQGDRNFKLQASSMEYEPGKPLSLMVTSTNSAIKTHKGLLLYVEPASGAKERIGQFKIPTGFKSNVDKCAALQIKAGTDSIITHDSPADKPLGTAIEWTAPATDMGDLVVRAVVAGTGPKNWQVLDPVTLKPKTGGMATTTAMAPPMGTPPPMDTGYGNGNGNGMTRKVCKKWRKKGTGTTMPAEWPMPTSPAETKPAGELPASTMPAETMPAGGYPAGPAPTETAPAGGYPANPAPAPAPAAPATTNASETPAPSTQAQGQQAATSEDGNLDQSSTNGAGDSMARRAGASVTLAAIVVAAAALVV</sequence>
<evidence type="ECO:0000256" key="1">
    <source>
        <dbReference type="SAM" id="MobiDB-lite"/>
    </source>
</evidence>
<dbReference type="Gene3D" id="2.60.40.4060">
    <property type="entry name" value="Reeler domain"/>
    <property type="match status" value="1"/>
</dbReference>
<accession>A0A0L0SJA2</accession>
<name>A0A0L0SJA2_ALLM3</name>
<reference evidence="4 5" key="1">
    <citation type="submission" date="2009-11" db="EMBL/GenBank/DDBJ databases">
        <title>Annotation of Allomyces macrogynus ATCC 38327.</title>
        <authorList>
            <consortium name="The Broad Institute Genome Sequencing Platform"/>
            <person name="Russ C."/>
            <person name="Cuomo C."/>
            <person name="Burger G."/>
            <person name="Gray M.W."/>
            <person name="Holland P.W.H."/>
            <person name="King N."/>
            <person name="Lang F.B.F."/>
            <person name="Roger A.J."/>
            <person name="Ruiz-Trillo I."/>
            <person name="Young S.K."/>
            <person name="Zeng Q."/>
            <person name="Gargeya S."/>
            <person name="Fitzgerald M."/>
            <person name="Haas B."/>
            <person name="Abouelleil A."/>
            <person name="Alvarado L."/>
            <person name="Arachchi H.M."/>
            <person name="Berlin A."/>
            <person name="Chapman S.B."/>
            <person name="Gearin G."/>
            <person name="Goldberg J."/>
            <person name="Griggs A."/>
            <person name="Gujja S."/>
            <person name="Hansen M."/>
            <person name="Heiman D."/>
            <person name="Howarth C."/>
            <person name="Larimer J."/>
            <person name="Lui A."/>
            <person name="MacDonald P.J.P."/>
            <person name="McCowen C."/>
            <person name="Montmayeur A."/>
            <person name="Murphy C."/>
            <person name="Neiman D."/>
            <person name="Pearson M."/>
            <person name="Priest M."/>
            <person name="Roberts A."/>
            <person name="Saif S."/>
            <person name="Shea T."/>
            <person name="Sisk P."/>
            <person name="Stolte C."/>
            <person name="Sykes S."/>
            <person name="Wortman J."/>
            <person name="Nusbaum C."/>
            <person name="Birren B."/>
        </authorList>
    </citation>
    <scope>NUCLEOTIDE SEQUENCE [LARGE SCALE GENOMIC DNA]</scope>
    <source>
        <strain evidence="4 5">ATCC 38327</strain>
    </source>
</reference>
<reference evidence="5" key="2">
    <citation type="submission" date="2009-11" db="EMBL/GenBank/DDBJ databases">
        <title>The Genome Sequence of Allomyces macrogynus strain ATCC 38327.</title>
        <authorList>
            <consortium name="The Broad Institute Genome Sequencing Platform"/>
            <person name="Russ C."/>
            <person name="Cuomo C."/>
            <person name="Shea T."/>
            <person name="Young S.K."/>
            <person name="Zeng Q."/>
            <person name="Koehrsen M."/>
            <person name="Haas B."/>
            <person name="Borodovsky M."/>
            <person name="Guigo R."/>
            <person name="Alvarado L."/>
            <person name="Berlin A."/>
            <person name="Borenstein D."/>
            <person name="Chen Z."/>
            <person name="Engels R."/>
            <person name="Freedman E."/>
            <person name="Gellesch M."/>
            <person name="Goldberg J."/>
            <person name="Griggs A."/>
            <person name="Gujja S."/>
            <person name="Heiman D."/>
            <person name="Hepburn T."/>
            <person name="Howarth C."/>
            <person name="Jen D."/>
            <person name="Larson L."/>
            <person name="Lewis B."/>
            <person name="Mehta T."/>
            <person name="Park D."/>
            <person name="Pearson M."/>
            <person name="Roberts A."/>
            <person name="Saif S."/>
            <person name="Shenoy N."/>
            <person name="Sisk P."/>
            <person name="Stolte C."/>
            <person name="Sykes S."/>
            <person name="Walk T."/>
            <person name="White J."/>
            <person name="Yandava C."/>
            <person name="Burger G."/>
            <person name="Gray M.W."/>
            <person name="Holland P.W.H."/>
            <person name="King N."/>
            <person name="Lang F.B.F."/>
            <person name="Roger A.J."/>
            <person name="Ruiz-Trillo I."/>
            <person name="Lander E."/>
            <person name="Nusbaum C."/>
        </authorList>
    </citation>
    <scope>NUCLEOTIDE SEQUENCE [LARGE SCALE GENOMIC DNA]</scope>
    <source>
        <strain evidence="5">ATCC 38327</strain>
    </source>
</reference>
<feature type="compositionally biased region" description="Polar residues" evidence="1">
    <location>
        <begin position="309"/>
        <end position="321"/>
    </location>
</feature>
<dbReference type="OMA" id="NDEDIWY"/>
<feature type="chain" id="PRO_5005547843" description="Reelin domain-containing protein" evidence="2">
    <location>
        <begin position="21"/>
        <end position="347"/>
    </location>
</feature>
<dbReference type="Pfam" id="PF02014">
    <property type="entry name" value="Reeler"/>
    <property type="match status" value="1"/>
</dbReference>
<keyword evidence="2" id="KW-0732">Signal</keyword>
<dbReference type="Proteomes" id="UP000054350">
    <property type="component" value="Unassembled WGS sequence"/>
</dbReference>
<dbReference type="OrthoDB" id="2157874at2759"/>
<feature type="region of interest" description="Disordered" evidence="1">
    <location>
        <begin position="218"/>
        <end position="325"/>
    </location>
</feature>
<feature type="compositionally biased region" description="Low complexity" evidence="1">
    <location>
        <begin position="262"/>
        <end position="274"/>
    </location>
</feature>
<dbReference type="InterPro" id="IPR042307">
    <property type="entry name" value="Reeler_sf"/>
</dbReference>
<keyword evidence="5" id="KW-1185">Reference proteome</keyword>
<dbReference type="AlphaFoldDB" id="A0A0L0SJA2"/>
<dbReference type="VEuPathDB" id="FungiDB:AMAG_07786"/>
<protein>
    <recommendedName>
        <fullName evidence="3">Reelin domain-containing protein</fullName>
    </recommendedName>
</protein>
<dbReference type="eggNOG" id="ENOG502TDQ8">
    <property type="taxonomic scope" value="Eukaryota"/>
</dbReference>
<proteinExistence type="predicted"/>
<feature type="compositionally biased region" description="Low complexity" evidence="1">
    <location>
        <begin position="284"/>
        <end position="308"/>
    </location>
</feature>
<dbReference type="InterPro" id="IPR002861">
    <property type="entry name" value="Reeler_dom"/>
</dbReference>
<dbReference type="EMBL" id="GG745340">
    <property type="protein sequence ID" value="KNE62583.1"/>
    <property type="molecule type" value="Genomic_DNA"/>
</dbReference>